<evidence type="ECO:0000256" key="2">
    <source>
        <dbReference type="ARBA" id="ARBA00022448"/>
    </source>
</evidence>
<keyword evidence="6" id="KW-1278">Translocase</keyword>
<keyword evidence="5 11" id="KW-0067">ATP-binding</keyword>
<dbReference type="CDD" id="cd03258">
    <property type="entry name" value="ABC_MetN_methionine_transporter"/>
    <property type="match status" value="1"/>
</dbReference>
<organism evidence="11 13">
    <name type="scientific">Turicibacter bilis</name>
    <dbReference type="NCBI Taxonomy" id="2735723"/>
    <lineage>
        <taxon>Bacteria</taxon>
        <taxon>Bacillati</taxon>
        <taxon>Bacillota</taxon>
        <taxon>Erysipelotrichia</taxon>
        <taxon>Erysipelotrichales</taxon>
        <taxon>Turicibacteraceae</taxon>
        <taxon>Turicibacter</taxon>
    </lineage>
</organism>
<sequence length="347" mass="38758">MIELKNVSKTFSLKGKIVEAVKEVNLTVEAGEIFGIIGYSGAGKSTLIRCLNFLEVPTEGEVIVNRQVLNQLSPKELRLARHKIGMIFQHFNLLKTRTVFDNVAYPLKCQKISKEEKKEKVLRLLNLVGLEDKADVYPSQLSGGQKQRVAIARALANDPQVLLCDEATSALDPQTTKSILKLLKEINKELGLTIVLITHQMEVVKEICHKVAVMEKGRIIEQGNIVSVFSNPQSEITKDFVSSLFQDEKIFELLAERAPLEELSHLEKLVKISFVGQQTGHAFISKLSKQFNVEASILFGSIEIIQKTPIGHLIVSFHGNKEEIFSAINYLENSDIQVEVLKNESVA</sequence>
<dbReference type="Proteomes" id="UP001058016">
    <property type="component" value="Chromosome"/>
</dbReference>
<dbReference type="Gene3D" id="3.30.70.260">
    <property type="match status" value="1"/>
</dbReference>
<dbReference type="InterPro" id="IPR003593">
    <property type="entry name" value="AAA+_ATPase"/>
</dbReference>
<dbReference type="SUPFAM" id="SSF52540">
    <property type="entry name" value="P-loop containing nucleoside triphosphate hydrolases"/>
    <property type="match status" value="1"/>
</dbReference>
<keyword evidence="3" id="KW-1003">Cell membrane</keyword>
<keyword evidence="7" id="KW-0029">Amino-acid transport</keyword>
<dbReference type="GO" id="GO:0005886">
    <property type="term" value="C:plasma membrane"/>
    <property type="evidence" value="ECO:0007669"/>
    <property type="project" value="UniProtKB-ARBA"/>
</dbReference>
<dbReference type="RefSeq" id="WP_212724738.1">
    <property type="nucleotide sequence ID" value="NZ_CP071249.1"/>
</dbReference>
<dbReference type="SMART" id="SM00382">
    <property type="entry name" value="AAA"/>
    <property type="match status" value="1"/>
</dbReference>
<dbReference type="InterPro" id="IPR018449">
    <property type="entry name" value="NIL_domain"/>
</dbReference>
<evidence type="ECO:0000256" key="4">
    <source>
        <dbReference type="ARBA" id="ARBA00022741"/>
    </source>
</evidence>
<dbReference type="PROSITE" id="PS50893">
    <property type="entry name" value="ABC_TRANSPORTER_2"/>
    <property type="match status" value="1"/>
</dbReference>
<name>A0A9Q9CGT9_9FIRM</name>
<accession>A0A9Q9CGT9</accession>
<comment type="similarity">
    <text evidence="1">Belongs to the ABC transporter superfamily.</text>
</comment>
<keyword evidence="12" id="KW-1185">Reference proteome</keyword>
<keyword evidence="8" id="KW-0472">Membrane</keyword>
<dbReference type="SMART" id="SM00930">
    <property type="entry name" value="NIL"/>
    <property type="match status" value="1"/>
</dbReference>
<evidence type="ECO:0000313" key="11">
    <source>
        <dbReference type="EMBL" id="UUF08704.1"/>
    </source>
</evidence>
<feature type="domain" description="ABC transporter" evidence="9">
    <location>
        <begin position="2"/>
        <end position="241"/>
    </location>
</feature>
<dbReference type="InterPro" id="IPR045865">
    <property type="entry name" value="ACT-like_dom_sf"/>
</dbReference>
<dbReference type="FunFam" id="3.40.50.300:FF:000056">
    <property type="entry name" value="Cell division ATP-binding protein FtsE"/>
    <property type="match status" value="1"/>
</dbReference>
<dbReference type="Gene3D" id="3.40.50.300">
    <property type="entry name" value="P-loop containing nucleotide triphosphate hydrolases"/>
    <property type="match status" value="1"/>
</dbReference>
<evidence type="ECO:0000256" key="8">
    <source>
        <dbReference type="ARBA" id="ARBA00023136"/>
    </source>
</evidence>
<protein>
    <submittedName>
        <fullName evidence="11">Methionine ABC transporter ATP-binding protein</fullName>
    </submittedName>
</protein>
<gene>
    <name evidence="10" type="ORF">J0J69_12575</name>
    <name evidence="11" type="ORF">J0J70_01380</name>
</gene>
<dbReference type="InterPro" id="IPR050086">
    <property type="entry name" value="MetN_ABC_transporter-like"/>
</dbReference>
<dbReference type="InterPro" id="IPR003439">
    <property type="entry name" value="ABC_transporter-like_ATP-bd"/>
</dbReference>
<dbReference type="PROSITE" id="PS00211">
    <property type="entry name" value="ABC_TRANSPORTER_1"/>
    <property type="match status" value="1"/>
</dbReference>
<dbReference type="Pfam" id="PF00005">
    <property type="entry name" value="ABC_tran"/>
    <property type="match status" value="1"/>
</dbReference>
<evidence type="ECO:0000256" key="1">
    <source>
        <dbReference type="ARBA" id="ARBA00005417"/>
    </source>
</evidence>
<evidence type="ECO:0000259" key="9">
    <source>
        <dbReference type="PROSITE" id="PS50893"/>
    </source>
</evidence>
<keyword evidence="4" id="KW-0547">Nucleotide-binding</keyword>
<evidence type="ECO:0000313" key="10">
    <source>
        <dbReference type="EMBL" id="UUF05851.1"/>
    </source>
</evidence>
<dbReference type="InterPro" id="IPR017871">
    <property type="entry name" value="ABC_transporter-like_CS"/>
</dbReference>
<proteinExistence type="inferred from homology"/>
<dbReference type="GO" id="GO:0006865">
    <property type="term" value="P:amino acid transport"/>
    <property type="evidence" value="ECO:0007669"/>
    <property type="project" value="UniProtKB-KW"/>
</dbReference>
<dbReference type="Proteomes" id="UP001058072">
    <property type="component" value="Chromosome"/>
</dbReference>
<dbReference type="GO" id="GO:0016887">
    <property type="term" value="F:ATP hydrolysis activity"/>
    <property type="evidence" value="ECO:0007669"/>
    <property type="project" value="InterPro"/>
</dbReference>
<evidence type="ECO:0000256" key="7">
    <source>
        <dbReference type="ARBA" id="ARBA00022970"/>
    </source>
</evidence>
<dbReference type="GO" id="GO:0005524">
    <property type="term" value="F:ATP binding"/>
    <property type="evidence" value="ECO:0007669"/>
    <property type="project" value="UniProtKB-KW"/>
</dbReference>
<dbReference type="PANTHER" id="PTHR43166">
    <property type="entry name" value="AMINO ACID IMPORT ATP-BINDING PROTEIN"/>
    <property type="match status" value="1"/>
</dbReference>
<reference evidence="11 12" key="1">
    <citation type="submission" date="2021-03" db="EMBL/GenBank/DDBJ databases">
        <title>Comparative Genomics and Metabolomics in the genus Turicibacter.</title>
        <authorList>
            <person name="Maki J."/>
            <person name="Looft T."/>
        </authorList>
    </citation>
    <scope>NUCLEOTIDE SEQUENCE</scope>
    <source>
        <strain evidence="11">ISU324</strain>
        <strain evidence="10 12">MMM721</strain>
    </source>
</reference>
<evidence type="ECO:0000313" key="13">
    <source>
        <dbReference type="Proteomes" id="UP001058072"/>
    </source>
</evidence>
<dbReference type="Pfam" id="PF09383">
    <property type="entry name" value="NIL"/>
    <property type="match status" value="1"/>
</dbReference>
<evidence type="ECO:0000313" key="12">
    <source>
        <dbReference type="Proteomes" id="UP001058016"/>
    </source>
</evidence>
<evidence type="ECO:0000256" key="5">
    <source>
        <dbReference type="ARBA" id="ARBA00022840"/>
    </source>
</evidence>
<dbReference type="EMBL" id="CP071249">
    <property type="protein sequence ID" value="UUF05851.1"/>
    <property type="molecule type" value="Genomic_DNA"/>
</dbReference>
<evidence type="ECO:0000256" key="6">
    <source>
        <dbReference type="ARBA" id="ARBA00022967"/>
    </source>
</evidence>
<evidence type="ECO:0000256" key="3">
    <source>
        <dbReference type="ARBA" id="ARBA00022475"/>
    </source>
</evidence>
<keyword evidence="2" id="KW-0813">Transport</keyword>
<dbReference type="AlphaFoldDB" id="A0A9Q9CGT9"/>
<dbReference type="InterPro" id="IPR041701">
    <property type="entry name" value="MetN_ABC"/>
</dbReference>
<dbReference type="PANTHER" id="PTHR43166:SF30">
    <property type="entry name" value="METHIONINE IMPORT ATP-BINDING PROTEIN METN"/>
    <property type="match status" value="1"/>
</dbReference>
<dbReference type="EMBL" id="CP071250">
    <property type="protein sequence ID" value="UUF08704.1"/>
    <property type="molecule type" value="Genomic_DNA"/>
</dbReference>
<dbReference type="SUPFAM" id="SSF55021">
    <property type="entry name" value="ACT-like"/>
    <property type="match status" value="1"/>
</dbReference>
<dbReference type="InterPro" id="IPR027417">
    <property type="entry name" value="P-loop_NTPase"/>
</dbReference>